<evidence type="ECO:0000256" key="1">
    <source>
        <dbReference type="SAM" id="Phobius"/>
    </source>
</evidence>
<gene>
    <name evidence="2" type="ORF">BAR1_10380</name>
</gene>
<dbReference type="Proteomes" id="UP000261704">
    <property type="component" value="Chromosome"/>
</dbReference>
<feature type="transmembrane region" description="Helical" evidence="1">
    <location>
        <begin position="46"/>
        <end position="68"/>
    </location>
</feature>
<protein>
    <submittedName>
        <fullName evidence="2">DUF2306 domain-containing protein</fullName>
    </submittedName>
</protein>
<feature type="transmembrane region" description="Helical" evidence="1">
    <location>
        <begin position="149"/>
        <end position="170"/>
    </location>
</feature>
<feature type="transmembrane region" description="Helical" evidence="1">
    <location>
        <begin position="80"/>
        <end position="101"/>
    </location>
</feature>
<proteinExistence type="predicted"/>
<dbReference type="EMBL" id="CP032125">
    <property type="protein sequence ID" value="AXX98300.1"/>
    <property type="molecule type" value="Genomic_DNA"/>
</dbReference>
<name>A0A347UHH2_9RHOB</name>
<dbReference type="RefSeq" id="WP_118942956.1">
    <property type="nucleotide sequence ID" value="NZ_CP032125.1"/>
</dbReference>
<keyword evidence="1" id="KW-0472">Membrane</keyword>
<keyword evidence="1" id="KW-1133">Transmembrane helix</keyword>
<dbReference type="Pfam" id="PF10067">
    <property type="entry name" value="DUF2306"/>
    <property type="match status" value="1"/>
</dbReference>
<dbReference type="AlphaFoldDB" id="A0A347UHH2"/>
<dbReference type="KEGG" id="pamo:BAR1_10380"/>
<reference evidence="2 3" key="1">
    <citation type="submission" date="2018-09" db="EMBL/GenBank/DDBJ databases">
        <title>Profundibacter amoris BAR1 gen. nov., sp. nov., a new member of the Roseobacter clade isolated at Lokis Castle Vent Field on the Arctic Mid-Oceanic Ridge.</title>
        <authorList>
            <person name="Le Moine Bauer S."/>
            <person name="Sjoeberg A.G."/>
            <person name="L'Haridon S."/>
            <person name="Stokke R."/>
            <person name="Roalkvam I."/>
            <person name="Steen I.H."/>
            <person name="Dahle H."/>
        </authorList>
    </citation>
    <scope>NUCLEOTIDE SEQUENCE [LARGE SCALE GENOMIC DNA]</scope>
    <source>
        <strain evidence="2 3">BAR1</strain>
    </source>
</reference>
<keyword evidence="1" id="KW-0812">Transmembrane</keyword>
<dbReference type="InterPro" id="IPR018750">
    <property type="entry name" value="DUF2306_membrane"/>
</dbReference>
<keyword evidence="3" id="KW-1185">Reference proteome</keyword>
<sequence length="207" mass="22736">MAKSRIPIVVMAVLSVLIAVMSYRFAFLTLTLSFPDMLGHLEQRPLAFILHISASPIALALGAMQFFPRLRSRRPGLHRWIGRIYGLAILVGGASGLLVALGAKGGIAASSGFALLSLLWIGITANAVRLAMAGRIAEHRRWMIRSFALTFAAVTLRLYLLGFMAGGMSYTEASPYLAWMCWVPNLLIAEMILRRAGARFVQYRQTL</sequence>
<feature type="transmembrane region" description="Helical" evidence="1">
    <location>
        <begin position="7"/>
        <end position="26"/>
    </location>
</feature>
<feature type="transmembrane region" description="Helical" evidence="1">
    <location>
        <begin position="107"/>
        <end position="128"/>
    </location>
</feature>
<evidence type="ECO:0000313" key="3">
    <source>
        <dbReference type="Proteomes" id="UP000261704"/>
    </source>
</evidence>
<evidence type="ECO:0000313" key="2">
    <source>
        <dbReference type="EMBL" id="AXX98300.1"/>
    </source>
</evidence>
<organism evidence="2 3">
    <name type="scientific">Profundibacter amoris</name>
    <dbReference type="NCBI Taxonomy" id="2171755"/>
    <lineage>
        <taxon>Bacteria</taxon>
        <taxon>Pseudomonadati</taxon>
        <taxon>Pseudomonadota</taxon>
        <taxon>Alphaproteobacteria</taxon>
        <taxon>Rhodobacterales</taxon>
        <taxon>Paracoccaceae</taxon>
        <taxon>Profundibacter</taxon>
    </lineage>
</organism>
<feature type="transmembrane region" description="Helical" evidence="1">
    <location>
        <begin position="176"/>
        <end position="193"/>
    </location>
</feature>
<dbReference type="OrthoDB" id="8759010at2"/>
<accession>A0A347UHH2</accession>